<dbReference type="SUPFAM" id="SSF53850">
    <property type="entry name" value="Periplasmic binding protein-like II"/>
    <property type="match status" value="1"/>
</dbReference>
<dbReference type="InterPro" id="IPR005119">
    <property type="entry name" value="LysR_subst-bd"/>
</dbReference>
<accession>A0ABX0WLJ2</accession>
<evidence type="ECO:0000313" key="6">
    <source>
        <dbReference type="EMBL" id="NJB64108.1"/>
    </source>
</evidence>
<name>A0ABX0WLJ2_9BURK</name>
<dbReference type="Pfam" id="PF00126">
    <property type="entry name" value="HTH_1"/>
    <property type="match status" value="1"/>
</dbReference>
<dbReference type="GO" id="GO:0003677">
    <property type="term" value="F:DNA binding"/>
    <property type="evidence" value="ECO:0007669"/>
    <property type="project" value="UniProtKB-KW"/>
</dbReference>
<dbReference type="PRINTS" id="PR00039">
    <property type="entry name" value="HTHLYSR"/>
</dbReference>
<proteinExistence type="inferred from homology"/>
<keyword evidence="4" id="KW-0804">Transcription</keyword>
<protein>
    <submittedName>
        <fullName evidence="6">DNA-binding transcriptional LysR family regulator</fullName>
    </submittedName>
</protein>
<dbReference type="SUPFAM" id="SSF46785">
    <property type="entry name" value="Winged helix' DNA-binding domain"/>
    <property type="match status" value="1"/>
</dbReference>
<dbReference type="EMBL" id="JAATIZ010000001">
    <property type="protein sequence ID" value="NJB64108.1"/>
    <property type="molecule type" value="Genomic_DNA"/>
</dbReference>
<evidence type="ECO:0000256" key="2">
    <source>
        <dbReference type="ARBA" id="ARBA00023015"/>
    </source>
</evidence>
<dbReference type="Pfam" id="PF03466">
    <property type="entry name" value="LysR_substrate"/>
    <property type="match status" value="1"/>
</dbReference>
<organism evidence="6 7">
    <name type="scientific">Paenalcaligenes hominis</name>
    <dbReference type="NCBI Taxonomy" id="643674"/>
    <lineage>
        <taxon>Bacteria</taxon>
        <taxon>Pseudomonadati</taxon>
        <taxon>Pseudomonadota</taxon>
        <taxon>Betaproteobacteria</taxon>
        <taxon>Burkholderiales</taxon>
        <taxon>Alcaligenaceae</taxon>
        <taxon>Paenalcaligenes</taxon>
    </lineage>
</organism>
<evidence type="ECO:0000256" key="1">
    <source>
        <dbReference type="ARBA" id="ARBA00009437"/>
    </source>
</evidence>
<sequence>MNLRQLTPSMPLLVAFEAAAKHESYTLAAQELFLTQSAISKQIQQLERHLGVKLFQRVGRHVELTTAGRKYYGEIKDALDRIRRASLQAMTSDTRDHTLHLATLPTFGSKWLLPSLHDFYAHNAHITLHIHSRIGPVDFSDQEIDAAITVGSGNWPSLIAHPIQNEQLIAIVSPEKAESHALTKEWVAQQSLLTVASNPDAWHDWFLYNELDPHTMHPGPSFELTSHLTQAVHAGLGVGLVPHILVKDEIARGELVAIGTPRQSLRSYYLVYPPQHATLPALVAFKEWVLSLKSPD</sequence>
<dbReference type="PROSITE" id="PS50931">
    <property type="entry name" value="HTH_LYSR"/>
    <property type="match status" value="1"/>
</dbReference>
<dbReference type="Proteomes" id="UP000783934">
    <property type="component" value="Unassembled WGS sequence"/>
</dbReference>
<dbReference type="InterPro" id="IPR036390">
    <property type="entry name" value="WH_DNA-bd_sf"/>
</dbReference>
<keyword evidence="7" id="KW-1185">Reference proteome</keyword>
<evidence type="ECO:0000259" key="5">
    <source>
        <dbReference type="PROSITE" id="PS50931"/>
    </source>
</evidence>
<evidence type="ECO:0000256" key="3">
    <source>
        <dbReference type="ARBA" id="ARBA00023125"/>
    </source>
</evidence>
<feature type="domain" description="HTH lysR-type" evidence="5">
    <location>
        <begin position="1"/>
        <end position="65"/>
    </location>
</feature>
<keyword evidence="3 6" id="KW-0238">DNA-binding</keyword>
<dbReference type="InterPro" id="IPR036388">
    <property type="entry name" value="WH-like_DNA-bd_sf"/>
</dbReference>
<reference evidence="6 7" key="1">
    <citation type="submission" date="2020-03" db="EMBL/GenBank/DDBJ databases">
        <title>Genomic Encyclopedia of Type Strains, Phase IV (KMG-IV): sequencing the most valuable type-strain genomes for metagenomic binning, comparative biology and taxonomic classification.</title>
        <authorList>
            <person name="Goeker M."/>
        </authorList>
    </citation>
    <scope>NUCLEOTIDE SEQUENCE [LARGE SCALE GENOMIC DNA]</scope>
    <source>
        <strain evidence="6 7">DSM 26613</strain>
    </source>
</reference>
<gene>
    <name evidence="6" type="ORF">GGR41_000329</name>
</gene>
<dbReference type="PANTHER" id="PTHR30537:SF26">
    <property type="entry name" value="GLYCINE CLEAVAGE SYSTEM TRANSCRIPTIONAL ACTIVATOR"/>
    <property type="match status" value="1"/>
</dbReference>
<dbReference type="RefSeq" id="WP_167660351.1">
    <property type="nucleotide sequence ID" value="NZ_BMCQ01000002.1"/>
</dbReference>
<evidence type="ECO:0000313" key="7">
    <source>
        <dbReference type="Proteomes" id="UP000783934"/>
    </source>
</evidence>
<dbReference type="PANTHER" id="PTHR30537">
    <property type="entry name" value="HTH-TYPE TRANSCRIPTIONAL REGULATOR"/>
    <property type="match status" value="1"/>
</dbReference>
<keyword evidence="2" id="KW-0805">Transcription regulation</keyword>
<dbReference type="InterPro" id="IPR058163">
    <property type="entry name" value="LysR-type_TF_proteobact-type"/>
</dbReference>
<comment type="caution">
    <text evidence="6">The sequence shown here is derived from an EMBL/GenBank/DDBJ whole genome shotgun (WGS) entry which is preliminary data.</text>
</comment>
<dbReference type="InterPro" id="IPR000847">
    <property type="entry name" value="LysR_HTH_N"/>
</dbReference>
<comment type="similarity">
    <text evidence="1">Belongs to the LysR transcriptional regulatory family.</text>
</comment>
<dbReference type="Gene3D" id="1.10.10.10">
    <property type="entry name" value="Winged helix-like DNA-binding domain superfamily/Winged helix DNA-binding domain"/>
    <property type="match status" value="1"/>
</dbReference>
<dbReference type="Gene3D" id="3.40.190.10">
    <property type="entry name" value="Periplasmic binding protein-like II"/>
    <property type="match status" value="2"/>
</dbReference>
<evidence type="ECO:0000256" key="4">
    <source>
        <dbReference type="ARBA" id="ARBA00023163"/>
    </source>
</evidence>